<dbReference type="InterPro" id="IPR036278">
    <property type="entry name" value="Sialidase_sf"/>
</dbReference>
<evidence type="ECO:0000313" key="3">
    <source>
        <dbReference type="Proteomes" id="UP000244898"/>
    </source>
</evidence>
<keyword evidence="1" id="KW-1133">Transmembrane helix</keyword>
<evidence type="ECO:0000313" key="2">
    <source>
        <dbReference type="EMBL" id="SPJ26552.1"/>
    </source>
</evidence>
<evidence type="ECO:0008006" key="4">
    <source>
        <dbReference type="Google" id="ProtNLM"/>
    </source>
</evidence>
<feature type="transmembrane region" description="Helical" evidence="1">
    <location>
        <begin position="21"/>
        <end position="38"/>
    </location>
</feature>
<evidence type="ECO:0000256" key="1">
    <source>
        <dbReference type="SAM" id="Phobius"/>
    </source>
</evidence>
<sequence>MTCRIKTRDRRRSQSLQRANTWIGLLGLVIAAIGFVLPQPVTAEMRAALIDQVEDIDLPSPPGAHEPSLTSHNGVLYTSWIEHEGDRTKVMMGLRSAQGWSEPRLVHQGSDLFVNWADFPGIAVFDDGAIAVHWLREIGPSSFDYQVEVALSRDGGTSWSKPLIPHEDRSFAQHGFVSMLPAGADGLAVIWLDGRAYGADRSEAFTVPDAMQLRATTLTSDGSLGRDVALDVQTCSCCQTNLAATGNGTILAAYRDRTDGEIRDISVARLTVDGWQRPVTVHHDGWELAGCPVNGPAIAADGDHVAVAWFTGANDLAAVKVAFSGDAGRSFGAPVRVDLGNPMGRVDVELLEDGTALVSWVEWTDGKEVLMLCRAEKESGCVAQEMLATNSAGASVNFPTMARLGRDIFIAWTQPDGTGDRIAMRRIRLTEID</sequence>
<dbReference type="Proteomes" id="UP000244898">
    <property type="component" value="Unassembled WGS sequence"/>
</dbReference>
<keyword evidence="3" id="KW-1185">Reference proteome</keyword>
<dbReference type="AlphaFoldDB" id="A0A2R8C293"/>
<gene>
    <name evidence="2" type="ORF">TRM7615_00013</name>
</gene>
<proteinExistence type="predicted"/>
<protein>
    <recommendedName>
        <fullName evidence="4">Sialidase domain-containing protein</fullName>
    </recommendedName>
</protein>
<keyword evidence="1" id="KW-0472">Membrane</keyword>
<organism evidence="2 3">
    <name type="scientific">Falsiruegeria mediterranea M17</name>
    <dbReference type="NCBI Taxonomy" id="1200281"/>
    <lineage>
        <taxon>Bacteria</taxon>
        <taxon>Pseudomonadati</taxon>
        <taxon>Pseudomonadota</taxon>
        <taxon>Alphaproteobacteria</taxon>
        <taxon>Rhodobacterales</taxon>
        <taxon>Roseobacteraceae</taxon>
        <taxon>Falsiruegeria</taxon>
    </lineage>
</organism>
<dbReference type="SUPFAM" id="SSF50939">
    <property type="entry name" value="Sialidases"/>
    <property type="match status" value="1"/>
</dbReference>
<reference evidence="3" key="1">
    <citation type="submission" date="2018-03" db="EMBL/GenBank/DDBJ databases">
        <authorList>
            <person name="Rodrigo-Torres L."/>
            <person name="Arahal R. D."/>
            <person name="Lucena T."/>
        </authorList>
    </citation>
    <scope>NUCLEOTIDE SEQUENCE [LARGE SCALE GENOMIC DNA]</scope>
    <source>
        <strain evidence="3">CECT 7615</strain>
    </source>
</reference>
<keyword evidence="1" id="KW-0812">Transmembrane</keyword>
<dbReference type="Gene3D" id="2.120.10.10">
    <property type="match status" value="1"/>
</dbReference>
<dbReference type="EMBL" id="ONZG01000001">
    <property type="protein sequence ID" value="SPJ26552.1"/>
    <property type="molecule type" value="Genomic_DNA"/>
</dbReference>
<name>A0A2R8C293_9RHOB</name>
<accession>A0A2R8C293</accession>